<feature type="region of interest" description="Disordered" evidence="1">
    <location>
        <begin position="78"/>
        <end position="102"/>
    </location>
</feature>
<reference evidence="2 3" key="1">
    <citation type="submission" date="2021-06" db="EMBL/GenBank/DDBJ databases">
        <title>Halomicroarcula sp. a new haloarchaeum isolated from saline soil.</title>
        <authorList>
            <person name="Duran-Viseras A."/>
            <person name="Sanchez-Porro C."/>
            <person name="Ventosa A."/>
        </authorList>
    </citation>
    <scope>NUCLEOTIDE SEQUENCE [LARGE SCALE GENOMIC DNA]</scope>
    <source>
        <strain evidence="2 3">F27</strain>
    </source>
</reference>
<dbReference type="AlphaFoldDB" id="A0AAW4PGA1"/>
<evidence type="ECO:0000256" key="1">
    <source>
        <dbReference type="SAM" id="MobiDB-lite"/>
    </source>
</evidence>
<feature type="compositionally biased region" description="Acidic residues" evidence="1">
    <location>
        <begin position="1"/>
        <end position="12"/>
    </location>
</feature>
<name>A0AAW4PGA1_9EURY</name>
<keyword evidence="3" id="KW-1185">Reference proteome</keyword>
<gene>
    <name evidence="2" type="ORF">EGH23_21490</name>
</gene>
<comment type="caution">
    <text evidence="2">The sequence shown here is derived from an EMBL/GenBank/DDBJ whole genome shotgun (WGS) entry which is preliminary data.</text>
</comment>
<evidence type="ECO:0000313" key="3">
    <source>
        <dbReference type="Proteomes" id="UP001430455"/>
    </source>
</evidence>
<sequence length="102" mass="11739">MTPDTDDTEVEYATEPTLARTLIEDRGGYPGHPPESEGEGDRGLLRIGFRDQDEDLKEISWEQFREEFEEKELAVAYRPDEEPVENDQPVALLEREELEGQS</sequence>
<feature type="region of interest" description="Disordered" evidence="1">
    <location>
        <begin position="1"/>
        <end position="43"/>
    </location>
</feature>
<accession>A0AAW4PGA1</accession>
<dbReference type="RefSeq" id="WP_220582043.1">
    <property type="nucleotide sequence ID" value="NZ_RKLT01000020.1"/>
</dbReference>
<proteinExistence type="predicted"/>
<organism evidence="2 3">
    <name type="scientific">Haloarcula nitratireducens</name>
    <dbReference type="NCBI Taxonomy" id="2487749"/>
    <lineage>
        <taxon>Archaea</taxon>
        <taxon>Methanobacteriati</taxon>
        <taxon>Methanobacteriota</taxon>
        <taxon>Stenosarchaea group</taxon>
        <taxon>Halobacteria</taxon>
        <taxon>Halobacteriales</taxon>
        <taxon>Haloarculaceae</taxon>
        <taxon>Haloarcula</taxon>
    </lineage>
</organism>
<protein>
    <submittedName>
        <fullName evidence="2">Uncharacterized protein</fullName>
    </submittedName>
</protein>
<dbReference type="Proteomes" id="UP001430455">
    <property type="component" value="Unassembled WGS sequence"/>
</dbReference>
<dbReference type="EMBL" id="RKLT01000020">
    <property type="protein sequence ID" value="MBX0297456.1"/>
    <property type="molecule type" value="Genomic_DNA"/>
</dbReference>
<evidence type="ECO:0000313" key="2">
    <source>
        <dbReference type="EMBL" id="MBX0297456.1"/>
    </source>
</evidence>